<gene>
    <name evidence="1" type="ORF">GGR00_002083</name>
</gene>
<sequence length="39" mass="4657">MAAEFTIRRARREDLPELVQLYRHLTRESRCGREAEALL</sequence>
<keyword evidence="2" id="KW-1185">Reference proteome</keyword>
<evidence type="ECO:0000313" key="2">
    <source>
        <dbReference type="Proteomes" id="UP000536262"/>
    </source>
</evidence>
<comment type="caution">
    <text evidence="1">The sequence shown here is derived from an EMBL/GenBank/DDBJ whole genome shotgun (WGS) entry which is preliminary data.</text>
</comment>
<protein>
    <recommendedName>
        <fullName evidence="3">GNAT family N-acetyltransferase</fullName>
    </recommendedName>
</protein>
<evidence type="ECO:0000313" key="1">
    <source>
        <dbReference type="EMBL" id="MBB6354309.1"/>
    </source>
</evidence>
<reference evidence="1 2" key="1">
    <citation type="submission" date="2020-08" db="EMBL/GenBank/DDBJ databases">
        <title>Genomic Encyclopedia of Type Strains, Phase IV (KMG-IV): sequencing the most valuable type-strain genomes for metagenomic binning, comparative biology and taxonomic classification.</title>
        <authorList>
            <person name="Goeker M."/>
        </authorList>
    </citation>
    <scope>NUCLEOTIDE SEQUENCE [LARGE SCALE GENOMIC DNA]</scope>
    <source>
        <strain evidence="1 2">DSM 7051</strain>
    </source>
</reference>
<dbReference type="AlphaFoldDB" id="A0A7X0F728"/>
<proteinExistence type="predicted"/>
<dbReference type="EMBL" id="JACHOU010000003">
    <property type="protein sequence ID" value="MBB6354309.1"/>
    <property type="molecule type" value="Genomic_DNA"/>
</dbReference>
<evidence type="ECO:0008006" key="3">
    <source>
        <dbReference type="Google" id="ProtNLM"/>
    </source>
</evidence>
<organism evidence="1 2">
    <name type="scientific">Aminobacter aganoensis</name>
    <dbReference type="NCBI Taxonomy" id="83264"/>
    <lineage>
        <taxon>Bacteria</taxon>
        <taxon>Pseudomonadati</taxon>
        <taxon>Pseudomonadota</taxon>
        <taxon>Alphaproteobacteria</taxon>
        <taxon>Hyphomicrobiales</taxon>
        <taxon>Phyllobacteriaceae</taxon>
        <taxon>Aminobacter</taxon>
    </lineage>
</organism>
<dbReference type="Proteomes" id="UP000536262">
    <property type="component" value="Unassembled WGS sequence"/>
</dbReference>
<name>A0A7X0F728_9HYPH</name>
<accession>A0A7X0F728</accession>